<feature type="compositionally biased region" description="Polar residues" evidence="1">
    <location>
        <begin position="34"/>
        <end position="46"/>
    </location>
</feature>
<dbReference type="OrthoDB" id="1924287at2759"/>
<dbReference type="eggNOG" id="KOG1947">
    <property type="taxonomic scope" value="Eukaryota"/>
</dbReference>
<dbReference type="SUPFAM" id="SSF52047">
    <property type="entry name" value="RNI-like"/>
    <property type="match status" value="2"/>
</dbReference>
<feature type="region of interest" description="Disordered" evidence="1">
    <location>
        <begin position="1"/>
        <end position="127"/>
    </location>
</feature>
<dbReference type="InterPro" id="IPR056451">
    <property type="entry name" value="Znf_Tbcl_Rhp7"/>
</dbReference>
<dbReference type="Proteomes" id="UP000001744">
    <property type="component" value="Unassembled WGS sequence"/>
</dbReference>
<dbReference type="PANTHER" id="PTHR13318">
    <property type="entry name" value="PARTNER OF PAIRED, ISOFORM B-RELATED"/>
    <property type="match status" value="1"/>
</dbReference>
<organism evidence="3 5">
    <name type="scientific">Schizosaccharomyces japonicus (strain yFS275 / FY16936)</name>
    <name type="common">Fission yeast</name>
    <dbReference type="NCBI Taxonomy" id="402676"/>
    <lineage>
        <taxon>Eukaryota</taxon>
        <taxon>Fungi</taxon>
        <taxon>Dikarya</taxon>
        <taxon>Ascomycota</taxon>
        <taxon>Taphrinomycotina</taxon>
        <taxon>Schizosaccharomycetes</taxon>
        <taxon>Schizosaccharomycetales</taxon>
        <taxon>Schizosaccharomycetaceae</taxon>
        <taxon>Schizosaccharomyces</taxon>
    </lineage>
</organism>
<dbReference type="InterPro" id="IPR006553">
    <property type="entry name" value="Leu-rich_rpt_Cys-con_subtyp"/>
</dbReference>
<evidence type="ECO:0000256" key="1">
    <source>
        <dbReference type="SAM" id="MobiDB-lite"/>
    </source>
</evidence>
<dbReference type="EMBL" id="KE651167">
    <property type="protein sequence ID" value="EEB08457.1"/>
    <property type="molecule type" value="Genomic_DNA"/>
</dbReference>
<proteinExistence type="predicted"/>
<reference evidence="3 5" key="1">
    <citation type="journal article" date="2011" name="Science">
        <title>Comparative functional genomics of the fission yeasts.</title>
        <authorList>
            <person name="Rhind N."/>
            <person name="Chen Z."/>
            <person name="Yassour M."/>
            <person name="Thompson D.A."/>
            <person name="Haas B.J."/>
            <person name="Habib N."/>
            <person name="Wapinski I."/>
            <person name="Roy S."/>
            <person name="Lin M.F."/>
            <person name="Heiman D.I."/>
            <person name="Young S.K."/>
            <person name="Furuya K."/>
            <person name="Guo Y."/>
            <person name="Pidoux A."/>
            <person name="Chen H.M."/>
            <person name="Robbertse B."/>
            <person name="Goldberg J.M."/>
            <person name="Aoki K."/>
            <person name="Bayne E.H."/>
            <person name="Berlin A.M."/>
            <person name="Desjardins C.A."/>
            <person name="Dobbs E."/>
            <person name="Dukaj L."/>
            <person name="Fan L."/>
            <person name="FitzGerald M.G."/>
            <person name="French C."/>
            <person name="Gujja S."/>
            <person name="Hansen K."/>
            <person name="Keifenheim D."/>
            <person name="Levin J.Z."/>
            <person name="Mosher R.A."/>
            <person name="Mueller C.A."/>
            <person name="Pfiffner J."/>
            <person name="Priest M."/>
            <person name="Russ C."/>
            <person name="Smialowska A."/>
            <person name="Swoboda P."/>
            <person name="Sykes S.M."/>
            <person name="Vaughn M."/>
            <person name="Vengrova S."/>
            <person name="Yoder R."/>
            <person name="Zeng Q."/>
            <person name="Allshire R."/>
            <person name="Baulcombe D."/>
            <person name="Birren B.W."/>
            <person name="Brown W."/>
            <person name="Ekwall K."/>
            <person name="Kellis M."/>
            <person name="Leatherwood J."/>
            <person name="Levin H."/>
            <person name="Margalit H."/>
            <person name="Martienssen R."/>
            <person name="Nieduszynski C.A."/>
            <person name="Spatafora J.W."/>
            <person name="Friedman N."/>
            <person name="Dalgaard J.Z."/>
            <person name="Baumann P."/>
            <person name="Niki H."/>
            <person name="Regev A."/>
            <person name="Nusbaum C."/>
        </authorList>
    </citation>
    <scope>NUCLEOTIDE SEQUENCE [LARGE SCALE GENOMIC DNA]</scope>
    <source>
        <strain evidence="5">yFS275 / FY16936</strain>
    </source>
</reference>
<dbReference type="JaponicusDB" id="SJAG_03612">
    <property type="gene designation" value="rhp7"/>
</dbReference>
<sequence length="574" mass="64316">MSRSRVRGPSSALREFLRSHGITVDGNGRPGLSRSRTTSTASNVESTAEDNDEERSEGVDSENGTSSLQQDNSLAENDESSNALSTRTRKLTKRQLKNKKRQEAMAFEEQENDDEAVQGRTGHSYRNRPTPGNLDFCPKCNCRFTVTPYSKYSEEYKGWLCFPCTRDLNTPDSKPIARKRRALNRKKKAAAVMDEELNVPRLQELCIRVVAKYINDIEALGDIGQVNMDKICQIISKNRSLTDTTLPLFLTAQQVELKLYDCSKLSNTSLLNIAQYCPHLTRLHLVYCGQMREDTLRFYADHFTELQDVYIGGAFLVDAQSWSYFFEKRGAQLKRLYISDTARLTVNAVNSLVDHCQNLQVLSLERIFSMNNEHVRLLAGLKHLTSLSITNPGSSVEDSSVLDVLNQIGSGLTTLCLANCSLLTDKVLLEGIGPCCGRLKHLDLTGLELLTEDSTANMFAGWTIQTGLETLHLCRCIYLGDKTVHAVLANSGNTLRVLDLNGLSYVTRAALKYLSGFKCPKLETLDVSWIRDMNDEIICDFESTTPSLKKVLVWGDNHVLVNSQKFLLIGREVQ</sequence>
<dbReference type="VEuPathDB" id="FungiDB:SJAG_03612"/>
<dbReference type="AlphaFoldDB" id="B6K4Q0"/>
<dbReference type="SMART" id="SM00367">
    <property type="entry name" value="LRR_CC"/>
    <property type="match status" value="7"/>
</dbReference>
<name>B6K4Q0_SCHJY</name>
<evidence type="ECO:0000259" key="2">
    <source>
        <dbReference type="Pfam" id="PF23550"/>
    </source>
</evidence>
<dbReference type="HOGENOM" id="CLU_006598_2_1_1"/>
<protein>
    <submittedName>
        <fullName evidence="3">Rad7 Rhp7</fullName>
    </submittedName>
</protein>
<dbReference type="RefSeq" id="XP_002174750.1">
    <property type="nucleotide sequence ID" value="XM_002174714.2"/>
</dbReference>
<gene>
    <name evidence="4" type="primary">rhp7</name>
    <name evidence="3" type="ORF">SJAG_03612</name>
</gene>
<evidence type="ECO:0000313" key="3">
    <source>
        <dbReference type="EMBL" id="EEB08457.1"/>
    </source>
</evidence>
<dbReference type="InterPro" id="IPR032675">
    <property type="entry name" value="LRR_dom_sf"/>
</dbReference>
<evidence type="ECO:0000313" key="4">
    <source>
        <dbReference type="JaponicusDB" id="SJAG_03612"/>
    </source>
</evidence>
<evidence type="ECO:0000313" key="5">
    <source>
        <dbReference type="Proteomes" id="UP000001744"/>
    </source>
</evidence>
<dbReference type="GeneID" id="7051320"/>
<dbReference type="GO" id="GO:0006289">
    <property type="term" value="P:nucleotide-excision repair"/>
    <property type="evidence" value="ECO:0007669"/>
    <property type="project" value="EnsemblFungi"/>
</dbReference>
<feature type="compositionally biased region" description="Basic residues" evidence="1">
    <location>
        <begin position="87"/>
        <end position="100"/>
    </location>
</feature>
<dbReference type="STRING" id="402676.B6K4Q0"/>
<feature type="compositionally biased region" description="Acidic residues" evidence="1">
    <location>
        <begin position="106"/>
        <end position="116"/>
    </location>
</feature>
<dbReference type="OMA" id="ACRHISR"/>
<dbReference type="GO" id="GO:0000113">
    <property type="term" value="C:nucleotide-excision repair factor 4 complex"/>
    <property type="evidence" value="ECO:0007669"/>
    <property type="project" value="EnsemblFungi"/>
</dbReference>
<dbReference type="Pfam" id="PF23550">
    <property type="entry name" value="zf_Tbcl_Rhp7"/>
    <property type="match status" value="1"/>
</dbReference>
<keyword evidence="5" id="KW-1185">Reference proteome</keyword>
<dbReference type="Gene3D" id="3.80.10.10">
    <property type="entry name" value="Ribonuclease Inhibitor"/>
    <property type="match status" value="2"/>
</dbReference>
<feature type="domain" description="DNA repair protein rhp7 treble clef" evidence="2">
    <location>
        <begin position="131"/>
        <end position="169"/>
    </location>
</feature>
<accession>B6K4Q0</accession>
<feature type="compositionally biased region" description="Polar residues" evidence="1">
    <location>
        <begin position="62"/>
        <end position="86"/>
    </location>
</feature>